<gene>
    <name evidence="2" type="ORF">PLANPX_2676</name>
</gene>
<dbReference type="RefSeq" id="WP_152098923.1">
    <property type="nucleotide sequence ID" value="NZ_AP021861.1"/>
</dbReference>
<protein>
    <submittedName>
        <fullName evidence="2">Uncharacterized protein</fullName>
    </submittedName>
</protein>
<evidence type="ECO:0000313" key="2">
    <source>
        <dbReference type="EMBL" id="BBO33064.1"/>
    </source>
</evidence>
<accession>A0A5K7X8D5</accession>
<name>A0A5K7X8D5_9BACT</name>
<reference evidence="3" key="1">
    <citation type="submission" date="2019-10" db="EMBL/GenBank/DDBJ databases">
        <title>Lacipirellula parvula gen. nov., sp. nov., representing a lineage of planctomycetes widespread in freshwater anoxic habitats, and description of the family Lacipirellulaceae.</title>
        <authorList>
            <person name="Dedysh S.N."/>
            <person name="Kulichevskaya I.S."/>
            <person name="Beletsky A.V."/>
            <person name="Rakitin A.L."/>
            <person name="Mardanov A.V."/>
            <person name="Ivanova A.A."/>
            <person name="Saltykova V.X."/>
            <person name="Rijpstra W.I.C."/>
            <person name="Sinninghe Damste J.S."/>
            <person name="Ravin N.V."/>
        </authorList>
    </citation>
    <scope>NUCLEOTIDE SEQUENCE [LARGE SCALE GENOMIC DNA]</scope>
    <source>
        <strain evidence="3">PX69</strain>
    </source>
</reference>
<keyword evidence="3" id="KW-1185">Reference proteome</keyword>
<dbReference type="Proteomes" id="UP000326837">
    <property type="component" value="Chromosome"/>
</dbReference>
<sequence length="109" mass="11365">MDVREGRQDEPGGRVWDVRTQPGKEPKASGRKAVEAGSGDEAAVLAAMQSLGTAETKGIISAAAKRSGKQVGTALEAMIASGKVRKCRIAKGTRPYDGFELVEGVVHAT</sequence>
<feature type="compositionally biased region" description="Basic and acidic residues" evidence="1">
    <location>
        <begin position="1"/>
        <end position="12"/>
    </location>
</feature>
<proteinExistence type="predicted"/>
<evidence type="ECO:0000256" key="1">
    <source>
        <dbReference type="SAM" id="MobiDB-lite"/>
    </source>
</evidence>
<organism evidence="2 3">
    <name type="scientific">Lacipirellula parvula</name>
    <dbReference type="NCBI Taxonomy" id="2650471"/>
    <lineage>
        <taxon>Bacteria</taxon>
        <taxon>Pseudomonadati</taxon>
        <taxon>Planctomycetota</taxon>
        <taxon>Planctomycetia</taxon>
        <taxon>Pirellulales</taxon>
        <taxon>Lacipirellulaceae</taxon>
        <taxon>Lacipirellula</taxon>
    </lineage>
</organism>
<dbReference type="EMBL" id="AP021861">
    <property type="protein sequence ID" value="BBO33064.1"/>
    <property type="molecule type" value="Genomic_DNA"/>
</dbReference>
<dbReference type="AlphaFoldDB" id="A0A5K7X8D5"/>
<feature type="region of interest" description="Disordered" evidence="1">
    <location>
        <begin position="1"/>
        <end position="36"/>
    </location>
</feature>
<feature type="compositionally biased region" description="Basic and acidic residues" evidence="1">
    <location>
        <begin position="22"/>
        <end position="34"/>
    </location>
</feature>
<evidence type="ECO:0000313" key="3">
    <source>
        <dbReference type="Proteomes" id="UP000326837"/>
    </source>
</evidence>
<dbReference type="KEGG" id="lpav:PLANPX_2676"/>